<feature type="region of interest" description="Disordered" evidence="1">
    <location>
        <begin position="1"/>
        <end position="21"/>
    </location>
</feature>
<dbReference type="Proteomes" id="UP000054047">
    <property type="component" value="Unassembled WGS sequence"/>
</dbReference>
<evidence type="ECO:0000256" key="1">
    <source>
        <dbReference type="SAM" id="MobiDB-lite"/>
    </source>
</evidence>
<protein>
    <submittedName>
        <fullName evidence="2">Uncharacterized protein</fullName>
    </submittedName>
</protein>
<sequence length="104" mass="11700">MSQRTTRSSSNKKKELSETTEDISFIEDDLKKLTTKEILERVIGTSKDPVIAKMVQVAVERLPNEIADGVEADRRARSVVVSGLPEATESLPSSRQKLDEERHY</sequence>
<feature type="region of interest" description="Disordered" evidence="1">
    <location>
        <begin position="83"/>
        <end position="104"/>
    </location>
</feature>
<keyword evidence="3" id="KW-1185">Reference proteome</keyword>
<gene>
    <name evidence="2" type="ORF">ANCDUO_13861</name>
</gene>
<accession>A0A0C2D1S1</accession>
<reference evidence="2 3" key="1">
    <citation type="submission" date="2013-12" db="EMBL/GenBank/DDBJ databases">
        <title>Draft genome of the parsitic nematode Ancylostoma duodenale.</title>
        <authorList>
            <person name="Mitreva M."/>
        </authorList>
    </citation>
    <scope>NUCLEOTIDE SEQUENCE [LARGE SCALE GENOMIC DNA]</scope>
    <source>
        <strain evidence="2 3">Zhejiang</strain>
    </source>
</reference>
<evidence type="ECO:0000313" key="3">
    <source>
        <dbReference type="Proteomes" id="UP000054047"/>
    </source>
</evidence>
<evidence type="ECO:0000313" key="2">
    <source>
        <dbReference type="EMBL" id="KIH55967.1"/>
    </source>
</evidence>
<dbReference type="EMBL" id="KN736455">
    <property type="protein sequence ID" value="KIH55967.1"/>
    <property type="molecule type" value="Genomic_DNA"/>
</dbReference>
<dbReference type="AlphaFoldDB" id="A0A0C2D1S1"/>
<dbReference type="OrthoDB" id="5901239at2759"/>
<proteinExistence type="predicted"/>
<name>A0A0C2D1S1_9BILA</name>
<organism evidence="2 3">
    <name type="scientific">Ancylostoma duodenale</name>
    <dbReference type="NCBI Taxonomy" id="51022"/>
    <lineage>
        <taxon>Eukaryota</taxon>
        <taxon>Metazoa</taxon>
        <taxon>Ecdysozoa</taxon>
        <taxon>Nematoda</taxon>
        <taxon>Chromadorea</taxon>
        <taxon>Rhabditida</taxon>
        <taxon>Rhabditina</taxon>
        <taxon>Rhabditomorpha</taxon>
        <taxon>Strongyloidea</taxon>
        <taxon>Ancylostomatidae</taxon>
        <taxon>Ancylostomatinae</taxon>
        <taxon>Ancylostoma</taxon>
    </lineage>
</organism>